<name>A0A0D8JAD1_9BACT</name>
<evidence type="ECO:0000256" key="1">
    <source>
        <dbReference type="ARBA" id="ARBA00022729"/>
    </source>
</evidence>
<dbReference type="Pfam" id="PF03548">
    <property type="entry name" value="LolA"/>
    <property type="match status" value="1"/>
</dbReference>
<dbReference type="RefSeq" id="WP_045029911.1">
    <property type="nucleotide sequence ID" value="NZ_JRHC01000002.1"/>
</dbReference>
<dbReference type="Proteomes" id="UP000032544">
    <property type="component" value="Unassembled WGS sequence"/>
</dbReference>
<keyword evidence="4" id="KW-1185">Reference proteome</keyword>
<dbReference type="PANTHER" id="PTHR35869">
    <property type="entry name" value="OUTER-MEMBRANE LIPOPROTEIN CARRIER PROTEIN"/>
    <property type="match status" value="1"/>
</dbReference>
<evidence type="ECO:0000313" key="4">
    <source>
        <dbReference type="Proteomes" id="UP000032544"/>
    </source>
</evidence>
<accession>A0A0D8JAD1</accession>
<evidence type="ECO:0000313" key="3">
    <source>
        <dbReference type="EMBL" id="KJF43862.1"/>
    </source>
</evidence>
<feature type="chain" id="PRO_5002331361" description="Gliding motility protein" evidence="2">
    <location>
        <begin position="24"/>
        <end position="216"/>
    </location>
</feature>
<dbReference type="CDD" id="cd16325">
    <property type="entry name" value="LolA"/>
    <property type="match status" value="1"/>
</dbReference>
<evidence type="ECO:0000256" key="2">
    <source>
        <dbReference type="SAM" id="SignalP"/>
    </source>
</evidence>
<dbReference type="Gene3D" id="2.50.20.10">
    <property type="entry name" value="Lipoprotein localisation LolA/LolB/LppX"/>
    <property type="match status" value="1"/>
</dbReference>
<dbReference type="STRING" id="1544798.LH29_12385"/>
<dbReference type="InterPro" id="IPR004564">
    <property type="entry name" value="OM_lipoprot_carrier_LolA-like"/>
</dbReference>
<gene>
    <name evidence="3" type="ORF">LH29_12385</name>
</gene>
<feature type="signal peptide" evidence="2">
    <location>
        <begin position="1"/>
        <end position="23"/>
    </location>
</feature>
<dbReference type="AlphaFoldDB" id="A0A0D8JAD1"/>
<organism evidence="3 4">
    <name type="scientific">Draconibacterium sediminis</name>
    <dbReference type="NCBI Taxonomy" id="1544798"/>
    <lineage>
        <taxon>Bacteria</taxon>
        <taxon>Pseudomonadati</taxon>
        <taxon>Bacteroidota</taxon>
        <taxon>Bacteroidia</taxon>
        <taxon>Marinilabiliales</taxon>
        <taxon>Prolixibacteraceae</taxon>
        <taxon>Draconibacterium</taxon>
    </lineage>
</organism>
<protein>
    <recommendedName>
        <fullName evidence="5">Gliding motility protein</fullName>
    </recommendedName>
</protein>
<dbReference type="SUPFAM" id="SSF89392">
    <property type="entry name" value="Prokaryotic lipoproteins and lipoprotein localization factors"/>
    <property type="match status" value="1"/>
</dbReference>
<reference evidence="3 4" key="1">
    <citation type="submission" date="2014-09" db="EMBL/GenBank/DDBJ databases">
        <title>Draft Genome Sequence of Draconibacterium sp. JN14CK-3.</title>
        <authorList>
            <person name="Dong C."/>
            <person name="Lai Q."/>
            <person name="Shao Z."/>
        </authorList>
    </citation>
    <scope>NUCLEOTIDE SEQUENCE [LARGE SCALE GENOMIC DNA]</scope>
    <source>
        <strain evidence="3 4">JN14CK-3</strain>
    </source>
</reference>
<keyword evidence="1 2" id="KW-0732">Signal</keyword>
<dbReference type="PANTHER" id="PTHR35869:SF1">
    <property type="entry name" value="OUTER-MEMBRANE LIPOPROTEIN CARRIER PROTEIN"/>
    <property type="match status" value="1"/>
</dbReference>
<evidence type="ECO:0008006" key="5">
    <source>
        <dbReference type="Google" id="ProtNLM"/>
    </source>
</evidence>
<comment type="caution">
    <text evidence="3">The sequence shown here is derived from an EMBL/GenBank/DDBJ whole genome shotgun (WGS) entry which is preliminary data.</text>
</comment>
<dbReference type="EMBL" id="JRHC01000002">
    <property type="protein sequence ID" value="KJF43862.1"/>
    <property type="molecule type" value="Genomic_DNA"/>
</dbReference>
<proteinExistence type="predicted"/>
<dbReference type="InterPro" id="IPR029046">
    <property type="entry name" value="LolA/LolB/LppX"/>
</dbReference>
<sequence>MRRIVLMVALLMVATLGWSQSDAKAKKILDEVSAKTKEIKSMSASFVFSMVNKEMDIDETNAGTIKIKGQKYCVQLPDLGVEVFSNGETIWNYMKDGNQVTISNIDDESSELMDPSSLFSIYERGFRSEFIDEKTEGGKTLYHINLFPDSDTYDVTKIEVAIDKAKMMIHSATLHSTDGNLYGILVKEMDTNAGFDDSEFVFNAADHADVEVIDFR</sequence>